<evidence type="ECO:0000313" key="2">
    <source>
        <dbReference type="Proteomes" id="UP000299102"/>
    </source>
</evidence>
<sequence length="83" mass="9115">MAPKVRSRITAAARLHFSSELNYTHFKGTFRYSFRASAPAARAPFAPSDESCKRRVTLKQSRRPRYAAATTSAGVPAAAFARP</sequence>
<reference evidence="1 2" key="1">
    <citation type="journal article" date="2019" name="Commun. Biol.">
        <title>The bagworm genome reveals a unique fibroin gene that provides high tensile strength.</title>
        <authorList>
            <person name="Kono N."/>
            <person name="Nakamura H."/>
            <person name="Ohtoshi R."/>
            <person name="Tomita M."/>
            <person name="Numata K."/>
            <person name="Arakawa K."/>
        </authorList>
    </citation>
    <scope>NUCLEOTIDE SEQUENCE [LARGE SCALE GENOMIC DNA]</scope>
</reference>
<gene>
    <name evidence="1" type="ORF">EVAR_32472_1</name>
</gene>
<evidence type="ECO:0000313" key="1">
    <source>
        <dbReference type="EMBL" id="GBP39538.1"/>
    </source>
</evidence>
<organism evidence="1 2">
    <name type="scientific">Eumeta variegata</name>
    <name type="common">Bagworm moth</name>
    <name type="synonym">Eumeta japonica</name>
    <dbReference type="NCBI Taxonomy" id="151549"/>
    <lineage>
        <taxon>Eukaryota</taxon>
        <taxon>Metazoa</taxon>
        <taxon>Ecdysozoa</taxon>
        <taxon>Arthropoda</taxon>
        <taxon>Hexapoda</taxon>
        <taxon>Insecta</taxon>
        <taxon>Pterygota</taxon>
        <taxon>Neoptera</taxon>
        <taxon>Endopterygota</taxon>
        <taxon>Lepidoptera</taxon>
        <taxon>Glossata</taxon>
        <taxon>Ditrysia</taxon>
        <taxon>Tineoidea</taxon>
        <taxon>Psychidae</taxon>
        <taxon>Oiketicinae</taxon>
        <taxon>Eumeta</taxon>
    </lineage>
</organism>
<dbReference type="Proteomes" id="UP000299102">
    <property type="component" value="Unassembled WGS sequence"/>
</dbReference>
<name>A0A4C1VKA7_EUMVA</name>
<comment type="caution">
    <text evidence="1">The sequence shown here is derived from an EMBL/GenBank/DDBJ whole genome shotgun (WGS) entry which is preliminary data.</text>
</comment>
<protein>
    <submittedName>
        <fullName evidence="1">Uncharacterized protein</fullName>
    </submittedName>
</protein>
<keyword evidence="2" id="KW-1185">Reference proteome</keyword>
<accession>A0A4C1VKA7</accession>
<proteinExistence type="predicted"/>
<dbReference type="AlphaFoldDB" id="A0A4C1VKA7"/>
<dbReference type="EMBL" id="BGZK01000367">
    <property type="protein sequence ID" value="GBP39538.1"/>
    <property type="molecule type" value="Genomic_DNA"/>
</dbReference>